<gene>
    <name evidence="5" type="ORF">CAT723_10590</name>
</gene>
<evidence type="ECO:0000256" key="2">
    <source>
        <dbReference type="ARBA" id="ARBA00038825"/>
    </source>
</evidence>
<dbReference type="EMBL" id="BQKK01000002">
    <property type="protein sequence ID" value="GJN42580.1"/>
    <property type="molecule type" value="Genomic_DNA"/>
</dbReference>
<evidence type="ECO:0000256" key="3">
    <source>
        <dbReference type="ARBA" id="ARBA00040298"/>
    </source>
</evidence>
<evidence type="ECO:0000259" key="4">
    <source>
        <dbReference type="Pfam" id="PF01593"/>
    </source>
</evidence>
<comment type="caution">
    <text evidence="5">The sequence shown here is derived from an EMBL/GenBank/DDBJ whole genome shotgun (WGS) entry which is preliminary data.</text>
</comment>
<dbReference type="InterPro" id="IPR036188">
    <property type="entry name" value="FAD/NAD-bd_sf"/>
</dbReference>
<organism evidence="5 6">
    <name type="scientific">Corynebacterium ammoniagenes</name>
    <name type="common">Brevibacterium ammoniagenes</name>
    <dbReference type="NCBI Taxonomy" id="1697"/>
    <lineage>
        <taxon>Bacteria</taxon>
        <taxon>Bacillati</taxon>
        <taxon>Actinomycetota</taxon>
        <taxon>Actinomycetes</taxon>
        <taxon>Mycobacteriales</taxon>
        <taxon>Corynebacteriaceae</taxon>
        <taxon>Corynebacterium</taxon>
    </lineage>
</organism>
<protein>
    <recommendedName>
        <fullName evidence="3">Pyridine nucleotide-disulfide oxidoreductase domain-containing protein 2</fullName>
    </recommendedName>
</protein>
<dbReference type="AlphaFoldDB" id="A0AAV5G8I3"/>
<feature type="domain" description="Amine oxidase" evidence="4">
    <location>
        <begin position="28"/>
        <end position="263"/>
    </location>
</feature>
<dbReference type="InterPro" id="IPR002937">
    <property type="entry name" value="Amino_oxidase"/>
</dbReference>
<dbReference type="Pfam" id="PF01593">
    <property type="entry name" value="Amino_oxidase"/>
    <property type="match status" value="1"/>
</dbReference>
<reference evidence="5" key="1">
    <citation type="submission" date="2021-12" db="EMBL/GenBank/DDBJ databases">
        <title>Draft genome sequence of Corynebacterium ammoniagenes strain T-723.</title>
        <authorList>
            <person name="Matsuzawa M."/>
            <person name="Hiratani M."/>
            <person name="Abe I."/>
            <person name="Tsuji Y."/>
            <person name="Nakamura J."/>
        </authorList>
    </citation>
    <scope>NUCLEOTIDE SEQUENCE</scope>
    <source>
        <strain evidence="5">T-723</strain>
    </source>
</reference>
<evidence type="ECO:0000313" key="6">
    <source>
        <dbReference type="Proteomes" id="UP001054925"/>
    </source>
</evidence>
<dbReference type="GO" id="GO:0016491">
    <property type="term" value="F:oxidoreductase activity"/>
    <property type="evidence" value="ECO:0007669"/>
    <property type="project" value="InterPro"/>
</dbReference>
<dbReference type="Proteomes" id="UP001054925">
    <property type="component" value="Unassembled WGS sequence"/>
</dbReference>
<dbReference type="Gene3D" id="3.50.50.60">
    <property type="entry name" value="FAD/NAD(P)-binding domain"/>
    <property type="match status" value="2"/>
</dbReference>
<evidence type="ECO:0000313" key="5">
    <source>
        <dbReference type="EMBL" id="GJN42580.1"/>
    </source>
</evidence>
<comment type="subunit">
    <text evidence="2">Interacts with COX5B; this interaction may contribute to localize PYROXD2 to the inner face of the inner mitochondrial membrane.</text>
</comment>
<evidence type="ECO:0000256" key="1">
    <source>
        <dbReference type="ARBA" id="ARBA00037217"/>
    </source>
</evidence>
<dbReference type="SUPFAM" id="SSF51905">
    <property type="entry name" value="FAD/NAD(P)-binding domain"/>
    <property type="match status" value="1"/>
</dbReference>
<accession>A0AAV5G8I3</accession>
<comment type="function">
    <text evidence="1">Probable oxidoreductase that may play a role as regulator of mitochondrial function.</text>
</comment>
<dbReference type="PANTHER" id="PTHR10668">
    <property type="entry name" value="PHYTOENE DEHYDROGENASE"/>
    <property type="match status" value="1"/>
</dbReference>
<dbReference type="PANTHER" id="PTHR10668:SF105">
    <property type="entry name" value="DEHYDROGENASE-RELATED"/>
    <property type="match status" value="1"/>
</dbReference>
<proteinExistence type="predicted"/>
<sequence length="486" mass="51500">MPGTFQKPAAENGHRKQRAVIVGGGHNGLTAAIVLARAGWEVEVFEKSGTAGGAATSGAVFGSGAIVDYGAAAHPFGVASPIFHELDLAQYGLQWAHSTYPLAHPFDAAPAAVLHRSLKETAEELGRDGAAWRRLHGHIVDNIDDHLANFLGPILRFPAHPLRMAHFGIPGLASASTLSKVLFRDERARALLSGSAVHAIVPPSQPLTAAFGTLFSALGMSRGWPVAVGGTQAITDALVTAARAHGVRIHLNSEVTDLRQLPAYDALVLNLTPRQILQLPGADITPRSRARFKNWRYGTGVFKVDYLLTEAVPWSDPRVGQATTVHVGGSVAEIDHAEKLAHKGVLAKKPFVMVCQQQVADPTRAESGHILWTYAHVPHGYQEQYPGEVAGLIEAQIERFAPGFKDIIVDKQSTSPRQLEAWNPNIIGGDIAGGTMAGLRVLLRPGLTVHPYRLGAGTFMASGATPPGAGVHGMAGANAAYDILSL</sequence>
<name>A0AAV5G8I3_CORAM</name>
<dbReference type="RefSeq" id="WP_077715812.1">
    <property type="nucleotide sequence ID" value="NZ_BQKK01000002.1"/>
</dbReference>